<dbReference type="Proteomes" id="UP000886805">
    <property type="component" value="Unassembled WGS sequence"/>
</dbReference>
<feature type="transmembrane region" description="Helical" evidence="1">
    <location>
        <begin position="110"/>
        <end position="131"/>
    </location>
</feature>
<keyword evidence="1" id="KW-1133">Transmembrane helix</keyword>
<keyword evidence="1" id="KW-0472">Membrane</keyword>
<reference evidence="3" key="2">
    <citation type="submission" date="2021-04" db="EMBL/GenBank/DDBJ databases">
        <authorList>
            <person name="Gilroy R."/>
        </authorList>
    </citation>
    <scope>NUCLEOTIDE SEQUENCE</scope>
    <source>
        <strain evidence="3">ChiSxjej3B15-1167</strain>
    </source>
</reference>
<organism evidence="3 4">
    <name type="scientific">Candidatus Anaerobutyricum stercoripullorum</name>
    <dbReference type="NCBI Taxonomy" id="2838456"/>
    <lineage>
        <taxon>Bacteria</taxon>
        <taxon>Bacillati</taxon>
        <taxon>Bacillota</taxon>
        <taxon>Clostridia</taxon>
        <taxon>Lachnospirales</taxon>
        <taxon>Lachnospiraceae</taxon>
        <taxon>Anaerobutyricum</taxon>
    </lineage>
</organism>
<feature type="transmembrane region" description="Helical" evidence="1">
    <location>
        <begin position="85"/>
        <end position="104"/>
    </location>
</feature>
<proteinExistence type="predicted"/>
<comment type="caution">
    <text evidence="3">The sequence shown here is derived from an EMBL/GenBank/DDBJ whole genome shotgun (WGS) entry which is preliminary data.</text>
</comment>
<dbReference type="Pfam" id="PF07786">
    <property type="entry name" value="HGSNAT_cat"/>
    <property type="match status" value="1"/>
</dbReference>
<keyword evidence="1" id="KW-0812">Transmembrane</keyword>
<feature type="transmembrane region" description="Helical" evidence="1">
    <location>
        <begin position="26"/>
        <end position="45"/>
    </location>
</feature>
<feature type="transmembrane region" description="Helical" evidence="1">
    <location>
        <begin position="57"/>
        <end position="78"/>
    </location>
</feature>
<evidence type="ECO:0000313" key="4">
    <source>
        <dbReference type="Proteomes" id="UP000886805"/>
    </source>
</evidence>
<accession>A0A9D1X583</accession>
<feature type="transmembrane region" description="Helical" evidence="1">
    <location>
        <begin position="268"/>
        <end position="288"/>
    </location>
</feature>
<evidence type="ECO:0000259" key="2">
    <source>
        <dbReference type="Pfam" id="PF07786"/>
    </source>
</evidence>
<name>A0A9D1X583_9FIRM</name>
<dbReference type="EMBL" id="DXEQ01000275">
    <property type="protein sequence ID" value="HIX73163.1"/>
    <property type="molecule type" value="Genomic_DNA"/>
</dbReference>
<protein>
    <submittedName>
        <fullName evidence="3">DUF1624 domain-containing protein</fullName>
    </submittedName>
</protein>
<dbReference type="AlphaFoldDB" id="A0A9D1X583"/>
<sequence>MGRKDGREKNVQKTARYLMLDEGRGLVFLSMFFYHAMWDLVYLFGVDAGWYRGTAGYVWQQSICWSFILLSGFCWPFGREKYRRGLLVFGAGALVTAVTCLFLPQDRVIFGVLTFLGTASLLTTFFHPLLLRMRAVPGFLTAVLLFVLTRNVNRGCLGFEGWRWIPLPDGWYRNLFSAFFGFPAKDFYSTDYFSLFPWLFLYLTGYFLHRCLTEGGCPDKKARLAGDRADRPVTERTDSCQPQTTAALPHFLKQGHVPALRWIGRHSLLCYLLHQPVLFLFLSAVYFLF</sequence>
<reference evidence="3" key="1">
    <citation type="journal article" date="2021" name="PeerJ">
        <title>Extensive microbial diversity within the chicken gut microbiome revealed by metagenomics and culture.</title>
        <authorList>
            <person name="Gilroy R."/>
            <person name="Ravi A."/>
            <person name="Getino M."/>
            <person name="Pursley I."/>
            <person name="Horton D.L."/>
            <person name="Alikhan N.F."/>
            <person name="Baker D."/>
            <person name="Gharbi K."/>
            <person name="Hall N."/>
            <person name="Watson M."/>
            <person name="Adriaenssens E.M."/>
            <person name="Foster-Nyarko E."/>
            <person name="Jarju S."/>
            <person name="Secka A."/>
            <person name="Antonio M."/>
            <person name="Oren A."/>
            <person name="Chaudhuri R.R."/>
            <person name="La Ragione R."/>
            <person name="Hildebrand F."/>
            <person name="Pallen M.J."/>
        </authorList>
    </citation>
    <scope>NUCLEOTIDE SEQUENCE</scope>
    <source>
        <strain evidence="3">ChiSxjej3B15-1167</strain>
    </source>
</reference>
<evidence type="ECO:0000313" key="3">
    <source>
        <dbReference type="EMBL" id="HIX73163.1"/>
    </source>
</evidence>
<evidence type="ECO:0000256" key="1">
    <source>
        <dbReference type="SAM" id="Phobius"/>
    </source>
</evidence>
<feature type="domain" description="Heparan-alpha-glucosaminide N-acetyltransferase catalytic" evidence="2">
    <location>
        <begin position="16"/>
        <end position="215"/>
    </location>
</feature>
<gene>
    <name evidence="3" type="ORF">H9849_09100</name>
</gene>
<dbReference type="InterPro" id="IPR012429">
    <property type="entry name" value="HGSNAT_cat"/>
</dbReference>